<evidence type="ECO:0000313" key="2">
    <source>
        <dbReference type="Proteomes" id="UP001146067"/>
    </source>
</evidence>
<proteinExistence type="predicted"/>
<dbReference type="Proteomes" id="UP001146067">
    <property type="component" value="Unassembled WGS sequence"/>
</dbReference>
<protein>
    <submittedName>
        <fullName evidence="1">Uncharacterized protein</fullName>
    </submittedName>
</protein>
<evidence type="ECO:0000313" key="1">
    <source>
        <dbReference type="EMBL" id="MDA1361619.1"/>
    </source>
</evidence>
<organism evidence="1 2">
    <name type="scientific">Glycomyces luteolus</name>
    <dbReference type="NCBI Taxonomy" id="2670330"/>
    <lineage>
        <taxon>Bacteria</taxon>
        <taxon>Bacillati</taxon>
        <taxon>Actinomycetota</taxon>
        <taxon>Actinomycetes</taxon>
        <taxon>Glycomycetales</taxon>
        <taxon>Glycomycetaceae</taxon>
        <taxon>Glycomyces</taxon>
    </lineage>
</organism>
<reference evidence="1" key="1">
    <citation type="submission" date="2022-12" db="EMBL/GenBank/DDBJ databases">
        <title>Gycomyces niveus sp.nov.,a novel actinomycete isolated from soil in Shouguan.</title>
        <authorList>
            <person name="Yang X."/>
        </authorList>
    </citation>
    <scope>NUCLEOTIDE SEQUENCE</scope>
    <source>
        <strain evidence="1">NEAU-A15</strain>
    </source>
</reference>
<dbReference type="EMBL" id="JAPZVP010000015">
    <property type="protein sequence ID" value="MDA1361619.1"/>
    <property type="molecule type" value="Genomic_DNA"/>
</dbReference>
<dbReference type="RefSeq" id="WP_270111638.1">
    <property type="nucleotide sequence ID" value="NZ_JAPZVP010000015.1"/>
</dbReference>
<dbReference type="AlphaFoldDB" id="A0A9X3SSV9"/>
<gene>
    <name evidence="1" type="ORF">O1R50_18470</name>
</gene>
<name>A0A9X3SSV9_9ACTN</name>
<comment type="caution">
    <text evidence="1">The sequence shown here is derived from an EMBL/GenBank/DDBJ whole genome shotgun (WGS) entry which is preliminary data.</text>
</comment>
<keyword evidence="2" id="KW-1185">Reference proteome</keyword>
<accession>A0A9X3SSV9</accession>
<sequence>MRFVQSVKLVLITAILLVPGGAAVHVRQASAQVADIMRSWDACEVFDDFAPLRDYFDMYEIRTPTGEFIAMGWGEGADAEATTCSGRFSLAVTNQVTGEMYKCCSGEVWLSLSPWESVELAKDDFDARAFSGAMLPMTRYATSIDIPVGDWDEVVCHEESMTLDFVLRKDHWNLDFALRIDYTDGLHIEMEHLRGFIVESVLPAYQAAVVDRLEQPSTG</sequence>